<evidence type="ECO:0000256" key="3">
    <source>
        <dbReference type="ARBA" id="ARBA00022679"/>
    </source>
</evidence>
<keyword evidence="8" id="KW-1185">Reference proteome</keyword>
<dbReference type="Proteomes" id="UP000240883">
    <property type="component" value="Unassembled WGS sequence"/>
</dbReference>
<dbReference type="InterPro" id="IPR029063">
    <property type="entry name" value="SAM-dependent_MTases_sf"/>
</dbReference>
<sequence>MCRAKYLGPIFEWKLNEIAIVLNVREDVHQTNGTDMVSPFIQGLEDVDLDEAVKARDCILTNKPYPFLSFRKTNPSTYHRQMTKDECRKDIFHNGRLVCRAVNILIKDSNMRAKPYAGVVRRLYSHEADQLPIQHAHSNSVIVLDEDEKTQNALKRRTKSESLEILEDLPQFRRTPRRIRKQQYTFGDTFCGAGGASQGAVQAGLHVTWGLDHDHHAIQAYGYNHTGADVYLRDAHDFPPEGTPKLILKVDILHLSPPCCYWSPAHTRDGQNDQANYEAIYTVGPILKKVKPRIATLEQTFGLMTHAQHKQNFHLLINDIINAGYDLRYKLQDMSRFGLPQQRKRLLIIAARRGTPLPPFPKPTHGLGLNPFVSVADALVPLHKAPDDEYHMPQSMRVLNKEPYDPTKTFLKGCITTGGGGNYHPSGRRNFTAREYALLQSFPYNYEFSGCNGEALKQIGNAFPPIMAEALYRTIAQHLEAFDHGLIGAEEEIADLQDHLSKQGIDLPGSQSHPISLFDGPMESELDKSPYRYLTRGTGVLSPNQGRRRTHQQQQQKSCFGRKDAFKADPAGAEKNMRRVNPKTEDKSIKPKSQHGDADAAMVFPSYAWLFGSPTPTTSRAPLQRTSPVPVPVPVPVSDYRARRLERKRKFKELEDALDRGDVVELD</sequence>
<feature type="region of interest" description="Disordered" evidence="6">
    <location>
        <begin position="539"/>
        <end position="597"/>
    </location>
</feature>
<dbReference type="InterPro" id="IPR001525">
    <property type="entry name" value="C5_MeTfrase"/>
</dbReference>
<evidence type="ECO:0000256" key="1">
    <source>
        <dbReference type="ARBA" id="ARBA00011975"/>
    </source>
</evidence>
<evidence type="ECO:0000313" key="8">
    <source>
        <dbReference type="Proteomes" id="UP000240883"/>
    </source>
</evidence>
<dbReference type="PANTHER" id="PTHR10629">
    <property type="entry name" value="CYTOSINE-SPECIFIC METHYLTRANSFERASE"/>
    <property type="match status" value="1"/>
</dbReference>
<dbReference type="GO" id="GO:0003886">
    <property type="term" value="F:DNA (cytosine-5-)-methyltransferase activity"/>
    <property type="evidence" value="ECO:0007669"/>
    <property type="project" value="UniProtKB-EC"/>
</dbReference>
<dbReference type="GO" id="GO:0032259">
    <property type="term" value="P:methylation"/>
    <property type="evidence" value="ECO:0007669"/>
    <property type="project" value="UniProtKB-KW"/>
</dbReference>
<dbReference type="PANTHER" id="PTHR10629:SF52">
    <property type="entry name" value="DNA (CYTOSINE-5)-METHYLTRANSFERASE 1"/>
    <property type="match status" value="1"/>
</dbReference>
<dbReference type="SUPFAM" id="SSF53335">
    <property type="entry name" value="S-adenosyl-L-methionine-dependent methyltransferases"/>
    <property type="match status" value="1"/>
</dbReference>
<gene>
    <name evidence="7" type="ORF">BS50DRAFT_576222</name>
</gene>
<dbReference type="AlphaFoldDB" id="A0A2T2NEW5"/>
<dbReference type="Pfam" id="PF00145">
    <property type="entry name" value="DNA_methylase"/>
    <property type="match status" value="2"/>
</dbReference>
<reference evidence="7 8" key="1">
    <citation type="journal article" date="2018" name="Front. Microbiol.">
        <title>Genome-Wide Analysis of Corynespora cassiicola Leaf Fall Disease Putative Effectors.</title>
        <authorList>
            <person name="Lopez D."/>
            <person name="Ribeiro S."/>
            <person name="Label P."/>
            <person name="Fumanal B."/>
            <person name="Venisse J.S."/>
            <person name="Kohler A."/>
            <person name="de Oliveira R.R."/>
            <person name="Labutti K."/>
            <person name="Lipzen A."/>
            <person name="Lail K."/>
            <person name="Bauer D."/>
            <person name="Ohm R.A."/>
            <person name="Barry K.W."/>
            <person name="Spatafora J."/>
            <person name="Grigoriev I.V."/>
            <person name="Martin F.M."/>
            <person name="Pujade-Renaud V."/>
        </authorList>
    </citation>
    <scope>NUCLEOTIDE SEQUENCE [LARGE SCALE GENOMIC DNA]</scope>
    <source>
        <strain evidence="7 8">Philippines</strain>
    </source>
</reference>
<evidence type="ECO:0000313" key="7">
    <source>
        <dbReference type="EMBL" id="PSN63588.1"/>
    </source>
</evidence>
<keyword evidence="3 5" id="KW-0808">Transferase</keyword>
<proteinExistence type="inferred from homology"/>
<dbReference type="EMBL" id="KZ678139">
    <property type="protein sequence ID" value="PSN63588.1"/>
    <property type="molecule type" value="Genomic_DNA"/>
</dbReference>
<dbReference type="GO" id="GO:0003677">
    <property type="term" value="F:DNA binding"/>
    <property type="evidence" value="ECO:0007669"/>
    <property type="project" value="TreeGrafter"/>
</dbReference>
<comment type="similarity">
    <text evidence="5">Belongs to the class I-like SAM-binding methyltransferase superfamily. C5-methyltransferase family.</text>
</comment>
<protein>
    <recommendedName>
        <fullName evidence="1">DNA (cytosine-5-)-methyltransferase</fullName>
        <ecNumber evidence="1">2.1.1.37</ecNumber>
    </recommendedName>
</protein>
<dbReference type="GO" id="GO:0005634">
    <property type="term" value="C:nucleus"/>
    <property type="evidence" value="ECO:0007669"/>
    <property type="project" value="TreeGrafter"/>
</dbReference>
<keyword evidence="2 5" id="KW-0489">Methyltransferase</keyword>
<dbReference type="STRING" id="1448308.A0A2T2NEW5"/>
<dbReference type="EC" id="2.1.1.37" evidence="1"/>
<dbReference type="PROSITE" id="PS51679">
    <property type="entry name" value="SAM_MT_C5"/>
    <property type="match status" value="1"/>
</dbReference>
<evidence type="ECO:0000256" key="4">
    <source>
        <dbReference type="ARBA" id="ARBA00022691"/>
    </source>
</evidence>
<dbReference type="InterPro" id="IPR031303">
    <property type="entry name" value="C5_meth_CS"/>
</dbReference>
<dbReference type="Gene3D" id="3.40.50.150">
    <property type="entry name" value="Vaccinia Virus protein VP39"/>
    <property type="match status" value="1"/>
</dbReference>
<accession>A0A2T2NEW5</accession>
<evidence type="ECO:0000256" key="6">
    <source>
        <dbReference type="SAM" id="MobiDB-lite"/>
    </source>
</evidence>
<evidence type="ECO:0000256" key="2">
    <source>
        <dbReference type="ARBA" id="ARBA00022603"/>
    </source>
</evidence>
<dbReference type="PROSITE" id="PS00095">
    <property type="entry name" value="C5_MTASE_2"/>
    <property type="match status" value="1"/>
</dbReference>
<dbReference type="InterPro" id="IPR050390">
    <property type="entry name" value="C5-Methyltransferase"/>
</dbReference>
<evidence type="ECO:0000256" key="5">
    <source>
        <dbReference type="PROSITE-ProRule" id="PRU01016"/>
    </source>
</evidence>
<dbReference type="GO" id="GO:0044027">
    <property type="term" value="P:negative regulation of gene expression via chromosomal CpG island methylation"/>
    <property type="evidence" value="ECO:0007669"/>
    <property type="project" value="TreeGrafter"/>
</dbReference>
<dbReference type="OrthoDB" id="414133at2759"/>
<feature type="compositionally biased region" description="Basic and acidic residues" evidence="6">
    <location>
        <begin position="582"/>
        <end position="597"/>
    </location>
</feature>
<feature type="active site" evidence="5">
    <location>
        <position position="259"/>
    </location>
</feature>
<organism evidence="7 8">
    <name type="scientific">Corynespora cassiicola Philippines</name>
    <dbReference type="NCBI Taxonomy" id="1448308"/>
    <lineage>
        <taxon>Eukaryota</taxon>
        <taxon>Fungi</taxon>
        <taxon>Dikarya</taxon>
        <taxon>Ascomycota</taxon>
        <taxon>Pezizomycotina</taxon>
        <taxon>Dothideomycetes</taxon>
        <taxon>Pleosporomycetidae</taxon>
        <taxon>Pleosporales</taxon>
        <taxon>Corynesporascaceae</taxon>
        <taxon>Corynespora</taxon>
    </lineage>
</organism>
<keyword evidence="4 5" id="KW-0949">S-adenosyl-L-methionine</keyword>
<dbReference type="PRINTS" id="PR00105">
    <property type="entry name" value="C5METTRFRASE"/>
</dbReference>
<name>A0A2T2NEW5_CORCC</name>
<dbReference type="Gene3D" id="3.90.120.10">
    <property type="entry name" value="DNA Methylase, subunit A, domain 2"/>
    <property type="match status" value="1"/>
</dbReference>